<feature type="region of interest" description="Disordered" evidence="1">
    <location>
        <begin position="1"/>
        <end position="77"/>
    </location>
</feature>
<dbReference type="Proteomes" id="UP000198589">
    <property type="component" value="Unassembled WGS sequence"/>
</dbReference>
<accession>A0A1I2JRA2</accession>
<gene>
    <name evidence="2" type="ORF">SAMN05216574_11772</name>
</gene>
<feature type="compositionally biased region" description="Acidic residues" evidence="1">
    <location>
        <begin position="48"/>
        <end position="70"/>
    </location>
</feature>
<evidence type="ECO:0000256" key="1">
    <source>
        <dbReference type="SAM" id="MobiDB-lite"/>
    </source>
</evidence>
<dbReference type="AlphaFoldDB" id="A0A1I2JRA2"/>
<dbReference type="STRING" id="1798228.SAMN05216574_11772"/>
<name>A0A1I2JRA2_9ACTN</name>
<organism evidence="2 3">
    <name type="scientific">Blastococcus tunisiensis</name>
    <dbReference type="NCBI Taxonomy" id="1798228"/>
    <lineage>
        <taxon>Bacteria</taxon>
        <taxon>Bacillati</taxon>
        <taxon>Actinomycetota</taxon>
        <taxon>Actinomycetes</taxon>
        <taxon>Geodermatophilales</taxon>
        <taxon>Geodermatophilaceae</taxon>
        <taxon>Blastococcus</taxon>
    </lineage>
</organism>
<evidence type="ECO:0000313" key="3">
    <source>
        <dbReference type="Proteomes" id="UP000198589"/>
    </source>
</evidence>
<sequence>MGRGRAKAKQTRVARELKYSSPNTDLSALQKELAGSTPSYTAFSRATDDDEDDDEYSDRWADDDDDEDDDGRPALSR</sequence>
<dbReference type="InterPro" id="IPR021426">
    <property type="entry name" value="DUF3073"/>
</dbReference>
<reference evidence="3" key="1">
    <citation type="submission" date="2016-10" db="EMBL/GenBank/DDBJ databases">
        <authorList>
            <person name="Varghese N."/>
            <person name="Submissions S."/>
        </authorList>
    </citation>
    <scope>NUCLEOTIDE SEQUENCE [LARGE SCALE GENOMIC DNA]</scope>
    <source>
        <strain evidence="3">DSM 46838</strain>
    </source>
</reference>
<evidence type="ECO:0008006" key="4">
    <source>
        <dbReference type="Google" id="ProtNLM"/>
    </source>
</evidence>
<proteinExistence type="predicted"/>
<protein>
    <recommendedName>
        <fullName evidence="4">DUF3073 domain-containing protein</fullName>
    </recommendedName>
</protein>
<feature type="compositionally biased region" description="Basic residues" evidence="1">
    <location>
        <begin position="1"/>
        <end position="12"/>
    </location>
</feature>
<dbReference type="OrthoDB" id="3217921at2"/>
<evidence type="ECO:0000313" key="2">
    <source>
        <dbReference type="EMBL" id="SFF57104.1"/>
    </source>
</evidence>
<dbReference type="EMBL" id="FOND01000017">
    <property type="protein sequence ID" value="SFF57104.1"/>
    <property type="molecule type" value="Genomic_DNA"/>
</dbReference>
<keyword evidence="3" id="KW-1185">Reference proteome</keyword>
<dbReference type="Pfam" id="PF11273">
    <property type="entry name" value="DUF3073"/>
    <property type="match status" value="1"/>
</dbReference>